<evidence type="ECO:0000313" key="5">
    <source>
        <dbReference type="Proteomes" id="UP001224775"/>
    </source>
</evidence>
<feature type="region of interest" description="Disordered" evidence="2">
    <location>
        <begin position="342"/>
        <end position="362"/>
    </location>
</feature>
<protein>
    <recommendedName>
        <fullName evidence="3">RRM domain-containing protein</fullName>
    </recommendedName>
</protein>
<name>A0AAD8YE04_9STRA</name>
<accession>A0AAD8YE04</accession>
<feature type="domain" description="RRM" evidence="3">
    <location>
        <begin position="602"/>
        <end position="672"/>
    </location>
</feature>
<comment type="caution">
    <text evidence="4">The sequence shown here is derived from an EMBL/GenBank/DDBJ whole genome shotgun (WGS) entry which is preliminary data.</text>
</comment>
<evidence type="ECO:0000256" key="1">
    <source>
        <dbReference type="PROSITE-ProRule" id="PRU00176"/>
    </source>
</evidence>
<organism evidence="4 5">
    <name type="scientific">Skeletonema marinoi</name>
    <dbReference type="NCBI Taxonomy" id="267567"/>
    <lineage>
        <taxon>Eukaryota</taxon>
        <taxon>Sar</taxon>
        <taxon>Stramenopiles</taxon>
        <taxon>Ochrophyta</taxon>
        <taxon>Bacillariophyta</taxon>
        <taxon>Coscinodiscophyceae</taxon>
        <taxon>Thalassiosirophycidae</taxon>
        <taxon>Thalassiosirales</taxon>
        <taxon>Skeletonemataceae</taxon>
        <taxon>Skeletonema</taxon>
        <taxon>Skeletonema marinoi-dohrnii complex</taxon>
    </lineage>
</organism>
<sequence length="808" mass="86347">MSASTTTLLSLAKSSGRCPPSLIGGGRIIEGSQFEATLLHALDGQGMILSSEPNAVEVFSSAMKWRFGHGYSLSLFGQNSKAKRSVAGLVKTPSIPSYLGLCLNGHRNVYPPWILQWPSHCLQARAIRFSEMKRRNSQLWLGMGLMAQSSDACGVLALEQRRCLLLAAIGATAESMPNNQTLISLMNAGLLVTIKSWLAEIMDGKLGGVDLLLHLLSMITPLPVTKDMVTSSRQICSGTKNEGAIKNRISEVKSRWSASVKAQKSKSTNGTSNVPVKRQTVEERSAPPPAKKVKVEAPRASSLSNLLKKVENTTKKDGRRIHWADTSGGALTSEEKASAAAAAAAAEQLKPKRKSRWADSSKKKDLMHEKEMLMLARSKKANAPVDDDKEEQLNAMAMLAMWKAPQPLPEDTVNPPIHVDSNEIAVQTNRMSAIPAVTYADESQVPISPALLDEVEKALEFTSRNTAAPTEIPFFTPKAPPPVDFLASLPPPPVAQAFPPPPPPAQLPVGASSEATMETLLMMASPGLLNAYKDSNGVYNQTGLISLVQTLTQNAAPQASQNPYAAYQPMSSFAQPPQQQFPQPGAARTGAGYRGDQNSGDANMHLSGYGPTTTVEDIINLFSPYVQVVEVVTKERFSFVNTNDSDGAKRAREALNGALLGGMPCRINAATRKSKNPNHTPGSTGAGAPSTASTLPRNALGQVDYDQVRDDRGNAATRNLFVAGYGPGTTDQQLRDIVSPYATVLSVTNKGTFAFVNTDSRESAILARASLTGQQLNGSLLRINFAKETGRLGTSFAAGASGHGHYGR</sequence>
<dbReference type="InterPro" id="IPR035979">
    <property type="entry name" value="RBD_domain_sf"/>
</dbReference>
<dbReference type="Gene3D" id="3.30.70.330">
    <property type="match status" value="2"/>
</dbReference>
<dbReference type="AlphaFoldDB" id="A0AAD8YE04"/>
<dbReference type="SMART" id="SM00360">
    <property type="entry name" value="RRM"/>
    <property type="match status" value="2"/>
</dbReference>
<dbReference type="Pfam" id="PF00076">
    <property type="entry name" value="RRM_1"/>
    <property type="match status" value="1"/>
</dbReference>
<feature type="region of interest" description="Disordered" evidence="2">
    <location>
        <begin position="573"/>
        <end position="608"/>
    </location>
</feature>
<dbReference type="Proteomes" id="UP001224775">
    <property type="component" value="Unassembled WGS sequence"/>
</dbReference>
<feature type="compositionally biased region" description="Polar residues" evidence="2">
    <location>
        <begin position="256"/>
        <end position="274"/>
    </location>
</feature>
<feature type="region of interest" description="Disordered" evidence="2">
    <location>
        <begin position="670"/>
        <end position="698"/>
    </location>
</feature>
<proteinExistence type="predicted"/>
<keyword evidence="5" id="KW-1185">Reference proteome</keyword>
<gene>
    <name evidence="4" type="ORF">QTG54_004985</name>
</gene>
<feature type="domain" description="RRM" evidence="3">
    <location>
        <begin position="718"/>
        <end position="788"/>
    </location>
</feature>
<dbReference type="PROSITE" id="PS50102">
    <property type="entry name" value="RRM"/>
    <property type="match status" value="2"/>
</dbReference>
<dbReference type="GO" id="GO:0003723">
    <property type="term" value="F:RNA binding"/>
    <property type="evidence" value="ECO:0007669"/>
    <property type="project" value="UniProtKB-UniRule"/>
</dbReference>
<dbReference type="EMBL" id="JATAAI010000007">
    <property type="protein sequence ID" value="KAK1744452.1"/>
    <property type="molecule type" value="Genomic_DNA"/>
</dbReference>
<dbReference type="InterPro" id="IPR012677">
    <property type="entry name" value="Nucleotide-bd_a/b_plait_sf"/>
</dbReference>
<dbReference type="InterPro" id="IPR000504">
    <property type="entry name" value="RRM_dom"/>
</dbReference>
<reference evidence="4" key="1">
    <citation type="submission" date="2023-06" db="EMBL/GenBank/DDBJ databases">
        <title>Survivors Of The Sea: Transcriptome response of Skeletonema marinoi to long-term dormancy.</title>
        <authorList>
            <person name="Pinder M.I.M."/>
            <person name="Kourtchenko O."/>
            <person name="Robertson E.K."/>
            <person name="Larsson T."/>
            <person name="Maumus F."/>
            <person name="Osuna-Cruz C.M."/>
            <person name="Vancaester E."/>
            <person name="Stenow R."/>
            <person name="Vandepoele K."/>
            <person name="Ploug H."/>
            <person name="Bruchert V."/>
            <person name="Godhe A."/>
            <person name="Topel M."/>
        </authorList>
    </citation>
    <scope>NUCLEOTIDE SEQUENCE</scope>
    <source>
        <strain evidence="4">R05AC</strain>
    </source>
</reference>
<evidence type="ECO:0000313" key="4">
    <source>
        <dbReference type="EMBL" id="KAK1744452.1"/>
    </source>
</evidence>
<keyword evidence="1" id="KW-0694">RNA-binding</keyword>
<dbReference type="SUPFAM" id="SSF54928">
    <property type="entry name" value="RNA-binding domain, RBD"/>
    <property type="match status" value="1"/>
</dbReference>
<evidence type="ECO:0000256" key="2">
    <source>
        <dbReference type="SAM" id="MobiDB-lite"/>
    </source>
</evidence>
<dbReference type="PANTHER" id="PTHR48038:SF1">
    <property type="entry name" value="RIBONUCLEOPROTEIN RB97D"/>
    <property type="match status" value="1"/>
</dbReference>
<feature type="compositionally biased region" description="Low complexity" evidence="2">
    <location>
        <begin position="573"/>
        <end position="584"/>
    </location>
</feature>
<feature type="region of interest" description="Disordered" evidence="2">
    <location>
        <begin position="256"/>
        <end position="305"/>
    </location>
</feature>
<dbReference type="PANTHER" id="PTHR48038">
    <property type="entry name" value="RIBONUCLEOPROTEIN RB97D"/>
    <property type="match status" value="1"/>
</dbReference>
<evidence type="ECO:0000259" key="3">
    <source>
        <dbReference type="PROSITE" id="PS50102"/>
    </source>
</evidence>